<evidence type="ECO:0000313" key="2">
    <source>
        <dbReference type="EMBL" id="GBO06381.1"/>
    </source>
</evidence>
<dbReference type="AlphaFoldDB" id="A0A4Y2U3Z3"/>
<evidence type="ECO:0000313" key="3">
    <source>
        <dbReference type="Proteomes" id="UP000499080"/>
    </source>
</evidence>
<comment type="caution">
    <text evidence="1">The sequence shown here is derived from an EMBL/GenBank/DDBJ whole genome shotgun (WGS) entry which is preliminary data.</text>
</comment>
<gene>
    <name evidence="1" type="ORF">AVEN_128929_1</name>
    <name evidence="2" type="ORF">AVEN_178075_1</name>
</gene>
<keyword evidence="3" id="KW-1185">Reference proteome</keyword>
<feature type="non-terminal residue" evidence="1">
    <location>
        <position position="29"/>
    </location>
</feature>
<sequence>MVLHPSYSAGCAAMTNLSFKSLQSGKVEN</sequence>
<proteinExistence type="predicted"/>
<accession>A0A4Y2U3Z3</accession>
<protein>
    <submittedName>
        <fullName evidence="1">Uncharacterized protein</fullName>
    </submittedName>
</protein>
<dbReference type="EMBL" id="BGPR01032734">
    <property type="protein sequence ID" value="GBO06381.1"/>
    <property type="molecule type" value="Genomic_DNA"/>
</dbReference>
<dbReference type="Proteomes" id="UP000499080">
    <property type="component" value="Unassembled WGS sequence"/>
</dbReference>
<dbReference type="EMBL" id="BGPR01032733">
    <property type="protein sequence ID" value="GBO06380.1"/>
    <property type="molecule type" value="Genomic_DNA"/>
</dbReference>
<organism evidence="1 3">
    <name type="scientific">Araneus ventricosus</name>
    <name type="common">Orbweaver spider</name>
    <name type="synonym">Epeira ventricosa</name>
    <dbReference type="NCBI Taxonomy" id="182803"/>
    <lineage>
        <taxon>Eukaryota</taxon>
        <taxon>Metazoa</taxon>
        <taxon>Ecdysozoa</taxon>
        <taxon>Arthropoda</taxon>
        <taxon>Chelicerata</taxon>
        <taxon>Arachnida</taxon>
        <taxon>Araneae</taxon>
        <taxon>Araneomorphae</taxon>
        <taxon>Entelegynae</taxon>
        <taxon>Araneoidea</taxon>
        <taxon>Araneidae</taxon>
        <taxon>Araneus</taxon>
    </lineage>
</organism>
<evidence type="ECO:0000313" key="1">
    <source>
        <dbReference type="EMBL" id="GBO06380.1"/>
    </source>
</evidence>
<reference evidence="1 3" key="1">
    <citation type="journal article" date="2019" name="Sci. Rep.">
        <title>Orb-weaving spider Araneus ventricosus genome elucidates the spidroin gene catalogue.</title>
        <authorList>
            <person name="Kono N."/>
            <person name="Nakamura H."/>
            <person name="Ohtoshi R."/>
            <person name="Moran D.A.P."/>
            <person name="Shinohara A."/>
            <person name="Yoshida Y."/>
            <person name="Fujiwara M."/>
            <person name="Mori M."/>
            <person name="Tomita M."/>
            <person name="Arakawa K."/>
        </authorList>
    </citation>
    <scope>NUCLEOTIDE SEQUENCE [LARGE SCALE GENOMIC DNA]</scope>
</reference>
<name>A0A4Y2U3Z3_ARAVE</name>